<dbReference type="PANTHER" id="PTHR34645:SF1">
    <property type="entry name" value="GENE 136-RELATED"/>
    <property type="match status" value="1"/>
</dbReference>
<accession>A0A6J0BTS2</accession>
<dbReference type="KEGG" id="nlo:107222853"/>
<name>A0A6J0BTS2_NEOLC</name>
<dbReference type="RefSeq" id="XP_015517860.2">
    <property type="nucleotide sequence ID" value="XM_015662374.2"/>
</dbReference>
<dbReference type="AlphaFoldDB" id="A0A6J0BTS2"/>
<feature type="coiled-coil region" evidence="1">
    <location>
        <begin position="226"/>
        <end position="261"/>
    </location>
</feature>
<keyword evidence="2" id="KW-1185">Reference proteome</keyword>
<dbReference type="InParanoid" id="A0A6J0BTS2"/>
<dbReference type="InterPro" id="IPR038927">
    <property type="entry name" value="C6orf163"/>
</dbReference>
<feature type="coiled-coil region" evidence="1">
    <location>
        <begin position="113"/>
        <end position="159"/>
    </location>
</feature>
<dbReference type="GeneID" id="107222853"/>
<dbReference type="OrthoDB" id="8196513at2759"/>
<protein>
    <submittedName>
        <fullName evidence="3">Uncharacterized protein LOC107222853</fullName>
    </submittedName>
</protein>
<keyword evidence="1" id="KW-0175">Coiled coil</keyword>
<dbReference type="Proteomes" id="UP000829291">
    <property type="component" value="Chromosome 2"/>
</dbReference>
<gene>
    <name evidence="3" type="primary">LOC107222853</name>
</gene>
<organism evidence="3">
    <name type="scientific">Neodiprion lecontei</name>
    <name type="common">Redheaded pine sawfly</name>
    <dbReference type="NCBI Taxonomy" id="441921"/>
    <lineage>
        <taxon>Eukaryota</taxon>
        <taxon>Metazoa</taxon>
        <taxon>Ecdysozoa</taxon>
        <taxon>Arthropoda</taxon>
        <taxon>Hexapoda</taxon>
        <taxon>Insecta</taxon>
        <taxon>Pterygota</taxon>
        <taxon>Neoptera</taxon>
        <taxon>Endopterygota</taxon>
        <taxon>Hymenoptera</taxon>
        <taxon>Tenthredinoidea</taxon>
        <taxon>Diprionidae</taxon>
        <taxon>Diprioninae</taxon>
        <taxon>Neodiprion</taxon>
    </lineage>
</organism>
<proteinExistence type="predicted"/>
<sequence>MFRTNPKYRRLEMVIKDEVPVQTEIRERMGSSMAQVFFDHGHPDSRKLLGVIPPLKGPREELWISPSDQLIQKVALVPPLTNKCIKACTHQGILAIGKQAMEKYEHELYDKMVKKYEEDNKDTRNMFEAEKRRAIQLAEQELQLKYEKYIQNLQEEFKQDLQIALAEAFQKCSKSMQKVVIRERIEVTKMMLKKLRDEISYVVTSIYENFEHSIRIQKENMVADFNEIIRRERAKTDVKMKEMERNKNEALQVQRHELEMQNFADVTYVLCLERMRASSEKHAIHLGFEKQIQALKNMVIEANDILQLMKTETAAKATNDKLWENKLIEVVREFQKFINFALRAVPGQAEFLLSLESLLILEADDKLRKQTELEKEESETFQTYATPQFDIVEIIDPFGERWLPMELIPNLQPKLHCTKEQLMSSIVKSEIDLCSNKEYIVDKVRKASIISLNSYDSLPFCFLDQTLYVRSDFREKNEPMTKTMLQLAAEGSRFIMEMKNQKPCNLNTMDNSRASILSSNTSESSLRNNSVADTIPAVAPEYTVLDQKLTKSISIMNRASETSSLQSAHINRAQDNASIHSSKMNGIRNHLKMADNVSVNFEDSGQMFKVIGEDGIEHLQTPSDFTCARMRSLIRIFKLHPSLQQIMIPKANEVLY</sequence>
<evidence type="ECO:0000313" key="3">
    <source>
        <dbReference type="RefSeq" id="XP_015517860.2"/>
    </source>
</evidence>
<evidence type="ECO:0000313" key="2">
    <source>
        <dbReference type="Proteomes" id="UP000829291"/>
    </source>
</evidence>
<evidence type="ECO:0000256" key="1">
    <source>
        <dbReference type="SAM" id="Coils"/>
    </source>
</evidence>
<reference evidence="3" key="1">
    <citation type="submission" date="2025-08" db="UniProtKB">
        <authorList>
            <consortium name="RefSeq"/>
        </authorList>
    </citation>
    <scope>IDENTIFICATION</scope>
    <source>
        <tissue evidence="3">Thorax and Abdomen</tissue>
    </source>
</reference>
<dbReference type="PANTHER" id="PTHR34645">
    <property type="entry name" value="SIMILAR TO HYPOTHETICAL PROTEIN"/>
    <property type="match status" value="1"/>
</dbReference>